<dbReference type="EMBL" id="JAOPGA020001357">
    <property type="protein sequence ID" value="KAL0487623.1"/>
    <property type="molecule type" value="Genomic_DNA"/>
</dbReference>
<gene>
    <name evidence="2" type="ORF">AKO1_000214</name>
</gene>
<feature type="compositionally biased region" description="Polar residues" evidence="1">
    <location>
        <begin position="46"/>
        <end position="55"/>
    </location>
</feature>
<feature type="compositionally biased region" description="Low complexity" evidence="1">
    <location>
        <begin position="71"/>
        <end position="81"/>
    </location>
</feature>
<sequence>MYKRAREQVNLCVIDEDALPYYARSVPPPEKRMKIEELSAEALVRLSSNKQSQSVPADKMEESVNIRKESPTLSPASPASTSEEDEGTDRPSKKNRPNSEKTLVCKGSVKRKNKKPRPEDQFMVKFSMKIV</sequence>
<feature type="region of interest" description="Disordered" evidence="1">
    <location>
        <begin position="46"/>
        <end position="131"/>
    </location>
</feature>
<dbReference type="AlphaFoldDB" id="A0AAW2ZCU9"/>
<reference evidence="2 3" key="1">
    <citation type="submission" date="2024-03" db="EMBL/GenBank/DDBJ databases">
        <title>The Acrasis kona genome and developmental transcriptomes reveal deep origins of eukaryotic multicellular pathways.</title>
        <authorList>
            <person name="Sheikh S."/>
            <person name="Fu C.-J."/>
            <person name="Brown M.W."/>
            <person name="Baldauf S.L."/>
        </authorList>
    </citation>
    <scope>NUCLEOTIDE SEQUENCE [LARGE SCALE GENOMIC DNA]</scope>
    <source>
        <strain evidence="2 3">ATCC MYA-3509</strain>
    </source>
</reference>
<proteinExistence type="predicted"/>
<organism evidence="2 3">
    <name type="scientific">Acrasis kona</name>
    <dbReference type="NCBI Taxonomy" id="1008807"/>
    <lineage>
        <taxon>Eukaryota</taxon>
        <taxon>Discoba</taxon>
        <taxon>Heterolobosea</taxon>
        <taxon>Tetramitia</taxon>
        <taxon>Eutetramitia</taxon>
        <taxon>Acrasidae</taxon>
        <taxon>Acrasis</taxon>
    </lineage>
</organism>
<name>A0AAW2ZCU9_9EUKA</name>
<evidence type="ECO:0000313" key="2">
    <source>
        <dbReference type="EMBL" id="KAL0487623.1"/>
    </source>
</evidence>
<comment type="caution">
    <text evidence="2">The sequence shown here is derived from an EMBL/GenBank/DDBJ whole genome shotgun (WGS) entry which is preliminary data.</text>
</comment>
<accession>A0AAW2ZCU9</accession>
<keyword evidence="3" id="KW-1185">Reference proteome</keyword>
<dbReference type="Proteomes" id="UP001431209">
    <property type="component" value="Unassembled WGS sequence"/>
</dbReference>
<feature type="compositionally biased region" description="Basic and acidic residues" evidence="1">
    <location>
        <begin position="58"/>
        <end position="70"/>
    </location>
</feature>
<evidence type="ECO:0000313" key="3">
    <source>
        <dbReference type="Proteomes" id="UP001431209"/>
    </source>
</evidence>
<protein>
    <submittedName>
        <fullName evidence="2">Uncharacterized protein</fullName>
    </submittedName>
</protein>
<evidence type="ECO:0000256" key="1">
    <source>
        <dbReference type="SAM" id="MobiDB-lite"/>
    </source>
</evidence>